<organism evidence="3 4">
    <name type="scientific">Rhodococcus hoagii</name>
    <name type="common">Corynebacterium equii</name>
    <dbReference type="NCBI Taxonomy" id="43767"/>
    <lineage>
        <taxon>Bacteria</taxon>
        <taxon>Bacillati</taxon>
        <taxon>Actinomycetota</taxon>
        <taxon>Actinomycetes</taxon>
        <taxon>Mycobacteriales</taxon>
        <taxon>Nocardiaceae</taxon>
        <taxon>Prescottella</taxon>
    </lineage>
</organism>
<dbReference type="GO" id="GO:0005975">
    <property type="term" value="P:carbohydrate metabolic process"/>
    <property type="evidence" value="ECO:0007669"/>
    <property type="project" value="UniProtKB-ARBA"/>
</dbReference>
<gene>
    <name evidence="3" type="ORF">GS453_11270</name>
</gene>
<keyword evidence="1" id="KW-0732">Signal</keyword>
<protein>
    <recommendedName>
        <fullName evidence="2">Bacterial Ig-like domain-containing protein</fullName>
    </recommendedName>
</protein>
<evidence type="ECO:0000313" key="3">
    <source>
        <dbReference type="EMBL" id="MBM4627451.1"/>
    </source>
</evidence>
<feature type="domain" description="Bacterial Ig-like" evidence="2">
    <location>
        <begin position="912"/>
        <end position="995"/>
    </location>
</feature>
<evidence type="ECO:0000256" key="1">
    <source>
        <dbReference type="SAM" id="SignalP"/>
    </source>
</evidence>
<feature type="domain" description="Bacterial Ig-like" evidence="2">
    <location>
        <begin position="442"/>
        <end position="524"/>
    </location>
</feature>
<evidence type="ECO:0000313" key="4">
    <source>
        <dbReference type="Proteomes" id="UP000738270"/>
    </source>
</evidence>
<reference evidence="3" key="1">
    <citation type="submission" date="2019-11" db="EMBL/GenBank/DDBJ databases">
        <title>Spread of Macrolides and rifampicin resistant Rhodococcus equi in clinical isolates in the USA.</title>
        <authorList>
            <person name="Alvarez-Narvaez S."/>
            <person name="Huber L."/>
            <person name="Cohen N.D."/>
            <person name="Slovis N."/>
            <person name="Greiter M."/>
            <person name="Giguere S."/>
            <person name="Hart K."/>
        </authorList>
    </citation>
    <scope>NUCLEOTIDE SEQUENCE</scope>
    <source>
        <strain evidence="3">Lh_38</strain>
    </source>
</reference>
<sequence length="1695" mass="163620">MSVFAMAAGFAATVGVGSAGAAAASVNWSDGSSAFKRTVSNSTPSVGETISITTDFDRTGGVVEYIQAVKDIHPPCLTYVSGNRSSPEVAADYTRVTGSWPVYPNISPNIQTFTFNYLVTASCARSTPLMTTMHYSGSLGSGTYSDKGPTITVSKDTTTTTLAAVQTPILTGQSVTLTATVTGAAQGNAVEFYDGATKLGEGPINASGVATYAWTPTTAGARSLTAKFAGTAIANSSQSAAQNVQVNAPVTTGTTVSVPGTAVTGTPVTLSASVTPANAVGTVQFKDNGASVGAPVTVTAGQATLPHAFTTAGAHSITADFLAGSGFVNSSAPAQTVTVNAPTTTTLQVPASATTGAPVTFSVSVMPVNAAGTVQFKDNGTAIGSPVAVAAGQASVQHTFGAAGSHSITAEFSGGPGFASSAAAAQTVTVADPDVETSLSVSAPGSATTGASVDLAATVSPSTAVGSVQFKVNGSPAGAAVPVSGGEAVLPYTFNAAGSFAVTAEFTGAAGFTNSSASAQSVTVVDPNVTTSLSVTAPGSATTGSSVDLSATVNPSNAVGTVQFTDNGAPIGSPVAVVNGVATLSHTFTSAGARSVGADFVAGAGFTNSSAAAQSVTVADPDVATSLTVQVPPTTTSGAELNLVANLTPTNAQGSVQFKVDGDPVGSPVPVSAGAAILPHSFNAAGSFAVTAEFTGAAGFTNSSASAQSVTVVDPNVTTSLSVTAPGSATTGSSVDLSATVNPSNAVGTVQFTDNGAPIGSPVAVVNGVATLSHTFTSAGARSVGADFVAGAGFTNSSAAAQSVTVADPDVATSLTVQVPPTTTSGAELNLVANLTPTNAQGSVQFKVDGDPVGSPVPVSAGAAILPHSFNAAGSFAVTAEFTGAAGFTNSTAPTQSVTVVDPNVSTSLSVTAPGSATTGSSVDLSATVNPSNAVGSVQFTDNGAPIGSPVAVVNGVATLSHTFTSAGAHSVGADFVAGAGFTNSSAAAQSVTVADPDVETSLTVSAPASATTGESVSLSAQVSPVAAQGSVQFKVNGSPAGAAVPVSGGEAVLPYTFNAAGSFAVTAEFTGGAGFTNSSASAQNVVVSDPNVSTSLSVTAPESATTGSSVDLSATVNPSNAVGIVQFTDNGAPIGSPVAVVSGVATLSHTFTSAGAHSVGADFVADAGFTNSSAEVQSVTVADPDVETSLTVSAPASATTGESVSLSAQVSPVAAQGSVQFKVNGSPVGSPVPVTAGAATLPHTFAAAGSFAVTAEFTGAAGFTNSTALEKSVTVSDPDVTTSLAVTVPGSATTGESVSLSAQVTPATAQGSVQFKVNGSPVGPPVPVTAGAATLPHTFDAAGSFAVTAEFTGAAGFTSSSAQAQNVTVSVPVVPDEDTTITVTAPSTAETGQQVTLSVAVSPVPTGGTVQFSVAGTDVGAPVSLNGSGQASMPYTFGAAGSFSVAAVYSGTTGFAGSTAAAHTVVVSDPAPVDVATATLVGVPESAITGAPTTLSVTVQAQSGSAVPTGSVQFRDNGNPIGSPVVLENGSATVTHNFGSAGTHQITAEYLPGAGFLASTSTQYPVAVSAPNPSDVVSSILMSSAQSTTVGTAFTLEAQVTGAQTLPGTVQFFDGGVEIGSPVAVVDGVATIVHTFTSTGPHHVHAVYSGGTGVAGSTSPVQVLDVSEAGGGTGGAGSLDFGSLGSSNGFRFGF</sequence>
<accession>A0AAP2AMZ3</accession>
<feature type="domain" description="Bacterial Ig-like" evidence="2">
    <location>
        <begin position="163"/>
        <end position="247"/>
    </location>
</feature>
<dbReference type="Pfam" id="PF16640">
    <property type="entry name" value="Big_3_5"/>
    <property type="match status" value="16"/>
</dbReference>
<feature type="domain" description="Bacterial Ig-like" evidence="2">
    <location>
        <begin position="1100"/>
        <end position="1183"/>
    </location>
</feature>
<feature type="chain" id="PRO_5042937191" description="Bacterial Ig-like domain-containing protein" evidence="1">
    <location>
        <begin position="22"/>
        <end position="1695"/>
    </location>
</feature>
<feature type="signal peptide" evidence="1">
    <location>
        <begin position="1"/>
        <end position="21"/>
    </location>
</feature>
<feature type="domain" description="Bacterial Ig-like" evidence="2">
    <location>
        <begin position="1484"/>
        <end position="1569"/>
    </location>
</feature>
<proteinExistence type="predicted"/>
<feature type="domain" description="Bacterial Ig-like" evidence="2">
    <location>
        <begin position="257"/>
        <end position="340"/>
    </location>
</feature>
<dbReference type="RefSeq" id="WP_275793104.1">
    <property type="nucleotide sequence ID" value="NZ_CP118697.1"/>
</dbReference>
<feature type="domain" description="Bacterial Ig-like" evidence="2">
    <location>
        <begin position="1193"/>
        <end position="1277"/>
    </location>
</feature>
<feature type="domain" description="Bacterial Ig-like" evidence="2">
    <location>
        <begin position="818"/>
        <end position="900"/>
    </location>
</feature>
<comment type="caution">
    <text evidence="3">The sequence shown here is derived from an EMBL/GenBank/DDBJ whole genome shotgun (WGS) entry which is preliminary data.</text>
</comment>
<dbReference type="Proteomes" id="UP000738270">
    <property type="component" value="Unassembled WGS sequence"/>
</dbReference>
<feature type="domain" description="Bacterial Ig-like" evidence="2">
    <location>
        <begin position="724"/>
        <end position="807"/>
    </location>
</feature>
<dbReference type="InterPro" id="IPR032109">
    <property type="entry name" value="Big_3_5"/>
</dbReference>
<feature type="domain" description="Bacterial Ig-like" evidence="2">
    <location>
        <begin position="630"/>
        <end position="712"/>
    </location>
</feature>
<feature type="domain" description="Bacterial Ig-like" evidence="2">
    <location>
        <begin position="348"/>
        <end position="431"/>
    </location>
</feature>
<dbReference type="InterPro" id="IPR013783">
    <property type="entry name" value="Ig-like_fold"/>
</dbReference>
<dbReference type="Gene3D" id="2.60.40.10">
    <property type="entry name" value="Immunoglobulins"/>
    <property type="match status" value="16"/>
</dbReference>
<feature type="domain" description="Bacterial Ig-like" evidence="2">
    <location>
        <begin position="1584"/>
        <end position="1667"/>
    </location>
</feature>
<feature type="domain" description="Bacterial Ig-like" evidence="2">
    <location>
        <begin position="1005"/>
        <end position="1088"/>
    </location>
</feature>
<name>A0AAP2AMZ3_RHOHA</name>
<feature type="domain" description="Bacterial Ig-like" evidence="2">
    <location>
        <begin position="536"/>
        <end position="619"/>
    </location>
</feature>
<dbReference type="EMBL" id="WUXD01000002">
    <property type="protein sequence ID" value="MBM4627451.1"/>
    <property type="molecule type" value="Genomic_DNA"/>
</dbReference>
<feature type="domain" description="Bacterial Ig-like" evidence="2">
    <location>
        <begin position="1288"/>
        <end position="1371"/>
    </location>
</feature>
<feature type="domain" description="Bacterial Ig-like" evidence="2">
    <location>
        <begin position="1385"/>
        <end position="1468"/>
    </location>
</feature>
<evidence type="ECO:0000259" key="2">
    <source>
        <dbReference type="Pfam" id="PF16640"/>
    </source>
</evidence>